<name>A0ABR2Z6R6_9AGAR</name>
<proteinExistence type="predicted"/>
<protein>
    <recommendedName>
        <fullName evidence="4">Transposase</fullName>
    </recommendedName>
</protein>
<evidence type="ECO:0000313" key="2">
    <source>
        <dbReference type="EMBL" id="KAL0056963.1"/>
    </source>
</evidence>
<dbReference type="EMBL" id="JBBXMP010000782">
    <property type="protein sequence ID" value="KAL0056963.1"/>
    <property type="molecule type" value="Genomic_DNA"/>
</dbReference>
<evidence type="ECO:0000256" key="1">
    <source>
        <dbReference type="SAM" id="MobiDB-lite"/>
    </source>
</evidence>
<keyword evidence="3" id="KW-1185">Reference proteome</keyword>
<evidence type="ECO:0000313" key="3">
    <source>
        <dbReference type="Proteomes" id="UP001437256"/>
    </source>
</evidence>
<dbReference type="Proteomes" id="UP001437256">
    <property type="component" value="Unassembled WGS sequence"/>
</dbReference>
<comment type="caution">
    <text evidence="2">The sequence shown here is derived from an EMBL/GenBank/DDBJ whole genome shotgun (WGS) entry which is preliminary data.</text>
</comment>
<organism evidence="2 3">
    <name type="scientific">Marasmius tenuissimus</name>
    <dbReference type="NCBI Taxonomy" id="585030"/>
    <lineage>
        <taxon>Eukaryota</taxon>
        <taxon>Fungi</taxon>
        <taxon>Dikarya</taxon>
        <taxon>Basidiomycota</taxon>
        <taxon>Agaricomycotina</taxon>
        <taxon>Agaricomycetes</taxon>
        <taxon>Agaricomycetidae</taxon>
        <taxon>Agaricales</taxon>
        <taxon>Marasmiineae</taxon>
        <taxon>Marasmiaceae</taxon>
        <taxon>Marasmius</taxon>
    </lineage>
</organism>
<gene>
    <name evidence="2" type="ORF">AAF712_016418</name>
</gene>
<evidence type="ECO:0008006" key="4">
    <source>
        <dbReference type="Google" id="ProtNLM"/>
    </source>
</evidence>
<reference evidence="2 3" key="1">
    <citation type="submission" date="2024-05" db="EMBL/GenBank/DDBJ databases">
        <title>A draft genome resource for the thread blight pathogen Marasmius tenuissimus strain MS-2.</title>
        <authorList>
            <person name="Yulfo-Soto G.E."/>
            <person name="Baruah I.K."/>
            <person name="Amoako-Attah I."/>
            <person name="Bukari Y."/>
            <person name="Meinhardt L.W."/>
            <person name="Bailey B.A."/>
            <person name="Cohen S.P."/>
        </authorList>
    </citation>
    <scope>NUCLEOTIDE SEQUENCE [LARGE SCALE GENOMIC DNA]</scope>
    <source>
        <strain evidence="2 3">MS-2</strain>
    </source>
</reference>
<accession>A0ABR2Z6R6</accession>
<feature type="compositionally biased region" description="Pro residues" evidence="1">
    <location>
        <begin position="49"/>
        <end position="58"/>
    </location>
</feature>
<feature type="region of interest" description="Disordered" evidence="1">
    <location>
        <begin position="1"/>
        <end position="70"/>
    </location>
</feature>
<sequence length="430" mass="48635">MDVDMSNPSRPDVMSPLEVEPVSQDVAQEAESSTIDPGSLDDIDQAEPSPSPLPPPPLNLRNDDIPNPADPPVDFVPNFVPRLDDIKIALEFIDLLKDAKLDSDIEQLDPEFLARLRNPPHTPFKLLNRDERLSIELFLADSRGSDDTYTETCQAIKRAFPDCKLLSLYEVKARVAEYTNMVAIWRDMCLNSCLAYTGAFHSRTDCMFCGEARYHVVNGKRSPRQQYHTIPVAPMIQALYRTTKGAEAMEYRTSYTKRLLEELRASGGLWESAFSDFFDGSDHIEALKDGRIDENSICLLLSVDGAQLYRNKTSDCWMWIWVIFELDPNSRYKVKNIIPGGTIPGPNKPKHLDSFLFPSLHHVAALSKEGLKVWKAHHDTITTSRPFIVLASAERACWSPRQNTLSIVLWDRRASQGRPFTLLSRPFQTA</sequence>